<keyword evidence="2 5" id="KW-0812">Transmembrane</keyword>
<comment type="subcellular location">
    <subcellularLocation>
        <location evidence="1">Membrane</location>
        <topology evidence="1">Multi-pass membrane protein</topology>
    </subcellularLocation>
</comment>
<evidence type="ECO:0000259" key="6">
    <source>
        <dbReference type="Pfam" id="PF06271"/>
    </source>
</evidence>
<feature type="domain" description="RDD" evidence="6">
    <location>
        <begin position="23"/>
        <end position="138"/>
    </location>
</feature>
<dbReference type="InterPro" id="IPR010432">
    <property type="entry name" value="RDD"/>
</dbReference>
<evidence type="ECO:0000256" key="3">
    <source>
        <dbReference type="ARBA" id="ARBA00022989"/>
    </source>
</evidence>
<protein>
    <submittedName>
        <fullName evidence="7">RDD family membrane protein YckC</fullName>
    </submittedName>
</protein>
<dbReference type="EMBL" id="JBEHHI010000001">
    <property type="protein sequence ID" value="MEX5726718.1"/>
    <property type="molecule type" value="Genomic_DNA"/>
</dbReference>
<proteinExistence type="predicted"/>
<keyword evidence="3 5" id="KW-1133">Transmembrane helix</keyword>
<evidence type="ECO:0000256" key="4">
    <source>
        <dbReference type="ARBA" id="ARBA00023136"/>
    </source>
</evidence>
<organism evidence="7 8">
    <name type="scientific">Rhodovulum iodosum</name>
    <dbReference type="NCBI Taxonomy" id="68291"/>
    <lineage>
        <taxon>Bacteria</taxon>
        <taxon>Pseudomonadati</taxon>
        <taxon>Pseudomonadota</taxon>
        <taxon>Alphaproteobacteria</taxon>
        <taxon>Rhodobacterales</taxon>
        <taxon>Paracoccaceae</taxon>
        <taxon>Rhodovulum</taxon>
    </lineage>
</organism>
<evidence type="ECO:0000256" key="1">
    <source>
        <dbReference type="ARBA" id="ARBA00004141"/>
    </source>
</evidence>
<sequence length="149" mass="16143">MQQPLWALPDPDLHGEFYADVPAKRLVAWAIDSVAIFALVILALPFTAFTALFFFPLFYIAIGLAYRAVSLARLSATPGMWLMALELRNGRGERADATLAFLHTLIYSISIAFVIPQIVSVAAMLTGPRAQGLNDIMLGSAVINRPAPG</sequence>
<feature type="transmembrane region" description="Helical" evidence="5">
    <location>
        <begin position="64"/>
        <end position="85"/>
    </location>
</feature>
<comment type="caution">
    <text evidence="7">The sequence shown here is derived from an EMBL/GenBank/DDBJ whole genome shotgun (WGS) entry which is preliminary data.</text>
</comment>
<dbReference type="Proteomes" id="UP001560019">
    <property type="component" value="Unassembled WGS sequence"/>
</dbReference>
<name>A0ABV3XQR6_9RHOB</name>
<evidence type="ECO:0000256" key="5">
    <source>
        <dbReference type="SAM" id="Phobius"/>
    </source>
</evidence>
<keyword evidence="8" id="KW-1185">Reference proteome</keyword>
<feature type="transmembrane region" description="Helical" evidence="5">
    <location>
        <begin position="34"/>
        <end position="58"/>
    </location>
</feature>
<evidence type="ECO:0000256" key="2">
    <source>
        <dbReference type="ARBA" id="ARBA00022692"/>
    </source>
</evidence>
<evidence type="ECO:0000313" key="7">
    <source>
        <dbReference type="EMBL" id="MEX5726718.1"/>
    </source>
</evidence>
<evidence type="ECO:0000313" key="8">
    <source>
        <dbReference type="Proteomes" id="UP001560019"/>
    </source>
</evidence>
<keyword evidence="4 5" id="KW-0472">Membrane</keyword>
<dbReference type="Pfam" id="PF06271">
    <property type="entry name" value="RDD"/>
    <property type="match status" value="1"/>
</dbReference>
<dbReference type="RefSeq" id="WP_125403997.1">
    <property type="nucleotide sequence ID" value="NZ_JBEHHI010000001.1"/>
</dbReference>
<gene>
    <name evidence="7" type="ORF">Ga0609869_000071</name>
</gene>
<feature type="transmembrane region" description="Helical" evidence="5">
    <location>
        <begin position="97"/>
        <end position="119"/>
    </location>
</feature>
<accession>A0ABV3XQR6</accession>
<reference evidence="7 8" key="1">
    <citation type="submission" date="2024-06" db="EMBL/GenBank/DDBJ databases">
        <title>Genome of Rhodovulum iodosum, a marine photoferrotroph.</title>
        <authorList>
            <person name="Bianchini G."/>
            <person name="Nikeleit V."/>
            <person name="Kappler A."/>
            <person name="Bryce C."/>
            <person name="Sanchez-Baracaldo P."/>
        </authorList>
    </citation>
    <scope>NUCLEOTIDE SEQUENCE [LARGE SCALE GENOMIC DNA]</scope>
    <source>
        <strain evidence="7 8">UT/N1</strain>
    </source>
</reference>